<evidence type="ECO:0000256" key="9">
    <source>
        <dbReference type="PIRSR" id="PIRSR500134-2"/>
    </source>
</evidence>
<dbReference type="Pfam" id="PF00984">
    <property type="entry name" value="UDPG_MGDP_dh"/>
    <property type="match status" value="1"/>
</dbReference>
<proteinExistence type="inferred from homology"/>
<dbReference type="EMBL" id="JAGYPE010000001">
    <property type="protein sequence ID" value="MBS4181248.1"/>
    <property type="molecule type" value="Genomic_DNA"/>
</dbReference>
<dbReference type="Gene3D" id="1.20.5.100">
    <property type="entry name" value="Cytochrome c1, transmembrane anchor, C-terminal"/>
    <property type="match status" value="1"/>
</dbReference>
<evidence type="ECO:0000256" key="10">
    <source>
        <dbReference type="PIRSR" id="PIRSR500134-3"/>
    </source>
</evidence>
<dbReference type="GO" id="GO:0000271">
    <property type="term" value="P:polysaccharide biosynthetic process"/>
    <property type="evidence" value="ECO:0007669"/>
    <property type="project" value="InterPro"/>
</dbReference>
<evidence type="ECO:0000256" key="5">
    <source>
        <dbReference type="ARBA" id="ARBA00023027"/>
    </source>
</evidence>
<dbReference type="InterPro" id="IPR014026">
    <property type="entry name" value="UDP-Glc/GDP-Man_DH_dimer"/>
</dbReference>
<comment type="pathway">
    <text evidence="1">Nucleotide-sugar biosynthesis; UDP-alpha-D-glucuronate biosynthesis; UDP-alpha-D-glucuronate from UDP-alpha-D-glucose: step 1/1.</text>
</comment>
<gene>
    <name evidence="13" type="ORF">KHB02_022480</name>
    <name evidence="12" type="ORF">KHB02_07515</name>
</gene>
<evidence type="ECO:0000313" key="12">
    <source>
        <dbReference type="EMBL" id="MBS4181248.1"/>
    </source>
</evidence>
<evidence type="ECO:0000259" key="11">
    <source>
        <dbReference type="SMART" id="SM00984"/>
    </source>
</evidence>
<dbReference type="SMART" id="SM00984">
    <property type="entry name" value="UDPG_MGDP_dh_C"/>
    <property type="match status" value="1"/>
</dbReference>
<dbReference type="RefSeq" id="WP_213141108.1">
    <property type="nucleotide sequence ID" value="NZ_JAGYPE020000053.1"/>
</dbReference>
<name>A0A942SWV4_9BACI</name>
<feature type="binding site" evidence="10">
    <location>
        <position position="265"/>
    </location>
    <ligand>
        <name>NAD(+)</name>
        <dbReference type="ChEBI" id="CHEBI:57540"/>
    </ligand>
</feature>
<dbReference type="InterPro" id="IPR036220">
    <property type="entry name" value="UDP-Glc/GDP-Man_DH_C_sf"/>
</dbReference>
<dbReference type="AlphaFoldDB" id="A0A942SWV4"/>
<keyword evidence="14" id="KW-1185">Reference proteome</keyword>
<evidence type="ECO:0000256" key="4">
    <source>
        <dbReference type="ARBA" id="ARBA00023002"/>
    </source>
</evidence>
<protein>
    <recommendedName>
        <fullName evidence="3 7">UDP-glucose 6-dehydrogenase</fullName>
        <ecNumber evidence="3 7">1.1.1.22</ecNumber>
    </recommendedName>
</protein>
<comment type="caution">
    <text evidence="12">The sequence shown here is derived from an EMBL/GenBank/DDBJ whole genome shotgun (WGS) entry which is preliminary data.</text>
</comment>
<accession>A0A942SWV4</accession>
<dbReference type="InterPro" id="IPR036291">
    <property type="entry name" value="NAD(P)-bd_dom_sf"/>
</dbReference>
<dbReference type="GO" id="GO:0003979">
    <property type="term" value="F:UDP-glucose 6-dehydrogenase activity"/>
    <property type="evidence" value="ECO:0007669"/>
    <property type="project" value="UniProtKB-EC"/>
</dbReference>
<dbReference type="SUPFAM" id="SSF51735">
    <property type="entry name" value="NAD(P)-binding Rossmann-fold domains"/>
    <property type="match status" value="1"/>
</dbReference>
<feature type="binding site" evidence="10">
    <location>
        <position position="329"/>
    </location>
    <ligand>
        <name>NAD(+)</name>
        <dbReference type="ChEBI" id="CHEBI:57540"/>
    </ligand>
</feature>
<organism evidence="12">
    <name type="scientific">Neobacillus citreus</name>
    <dbReference type="NCBI Taxonomy" id="2833578"/>
    <lineage>
        <taxon>Bacteria</taxon>
        <taxon>Bacillati</taxon>
        <taxon>Bacillota</taxon>
        <taxon>Bacilli</taxon>
        <taxon>Bacillales</taxon>
        <taxon>Bacillaceae</taxon>
        <taxon>Neobacillus</taxon>
    </lineage>
</organism>
<evidence type="ECO:0000256" key="8">
    <source>
        <dbReference type="PIRSR" id="PIRSR500134-1"/>
    </source>
</evidence>
<dbReference type="PIRSF" id="PIRSF500134">
    <property type="entry name" value="UDPglc_DH_bac"/>
    <property type="match status" value="1"/>
</dbReference>
<dbReference type="Pfam" id="PF03720">
    <property type="entry name" value="UDPG_MGDP_dh_C"/>
    <property type="match status" value="1"/>
</dbReference>
<feature type="active site" description="Nucleophile" evidence="8">
    <location>
        <position position="262"/>
    </location>
</feature>
<dbReference type="InterPro" id="IPR028357">
    <property type="entry name" value="UDPglc_DH_bac"/>
</dbReference>
<feature type="binding site" evidence="9">
    <location>
        <position position="206"/>
    </location>
    <ligand>
        <name>substrate</name>
    </ligand>
</feature>
<comment type="similarity">
    <text evidence="2 7">Belongs to the UDP-glucose/GDP-mannose dehydrogenase family.</text>
</comment>
<dbReference type="NCBIfam" id="TIGR03026">
    <property type="entry name" value="NDP-sugDHase"/>
    <property type="match status" value="1"/>
</dbReference>
<dbReference type="InterPro" id="IPR001732">
    <property type="entry name" value="UDP-Glc/GDP-Man_DH_N"/>
</dbReference>
<feature type="binding site" evidence="10">
    <location>
        <position position="31"/>
    </location>
    <ligand>
        <name>NAD(+)</name>
        <dbReference type="ChEBI" id="CHEBI:57540"/>
    </ligand>
</feature>
<dbReference type="SUPFAM" id="SSF52413">
    <property type="entry name" value="UDP-glucose/GDP-mannose dehydrogenase C-terminal domain"/>
    <property type="match status" value="1"/>
</dbReference>
<evidence type="ECO:0000256" key="1">
    <source>
        <dbReference type="ARBA" id="ARBA00004701"/>
    </source>
</evidence>
<feature type="domain" description="UDP-glucose/GDP-mannose dehydrogenase C-terminal" evidence="11">
    <location>
        <begin position="315"/>
        <end position="417"/>
    </location>
</feature>
<dbReference type="EC" id="1.1.1.22" evidence="3 7"/>
<evidence type="ECO:0000256" key="3">
    <source>
        <dbReference type="ARBA" id="ARBA00012954"/>
    </source>
</evidence>
<feature type="binding site" evidence="9">
    <location>
        <position position="259"/>
    </location>
    <ligand>
        <name>substrate</name>
    </ligand>
</feature>
<feature type="binding site" evidence="10">
    <location>
        <position position="87"/>
    </location>
    <ligand>
        <name>NAD(+)</name>
        <dbReference type="ChEBI" id="CHEBI:57540"/>
    </ligand>
</feature>
<sequence length="446" mass="48942">MKKIAIAGTGYAGLVTGVCLAEIGHSVICVDKESTKVEILKKGKSTIYEPGLEEMLKRNIEAGRISFTASSSEGYKDAEIIIITVGTPKTKDGLLDLHYINQVSIEIGQSIVRPDVIIVTKSTVPAGTSEKIKEWIKLNSPQKLNFHIAANPEFLRQGSAIHDMFHGDRIIIGSESEYALNCLEDLYKPFGIPIMKTDTSSAELIKVAANAFLALKISYVNALSNYCEQIGGNIEDVAMGMGMDNRIGLSFLNAGIGFGGSCLPKDTEALVNMAQKAGEPNKLLEEALQINRRQELRLFQKAQTRFSNLKGKRVAILGLAYKPDTDDVRESAAIKLARQLVKEEASIIGFDPVSIENAKLELGELISYTNSLHEALKGADLALIVTDWEEIKTIELNSFSELMKQPVVFDGRNCFQLEIVEKYPIEYHSIGRPSVYGKMKKGNPVS</sequence>
<dbReference type="EMBL" id="JAGYPE020000053">
    <property type="protein sequence ID" value="MCH6268303.1"/>
    <property type="molecule type" value="Genomic_DNA"/>
</dbReference>
<dbReference type="Proteomes" id="UP000677265">
    <property type="component" value="Unassembled WGS sequence"/>
</dbReference>
<evidence type="ECO:0000313" key="14">
    <source>
        <dbReference type="Proteomes" id="UP000677265"/>
    </source>
</evidence>
<dbReference type="InterPro" id="IPR017476">
    <property type="entry name" value="UDP-Glc/GDP-Man"/>
</dbReference>
<keyword evidence="4 7" id="KW-0560">Oxidoreductase</keyword>
<dbReference type="Pfam" id="PF03721">
    <property type="entry name" value="UDPG_MGDP_dh_N"/>
    <property type="match status" value="1"/>
</dbReference>
<evidence type="ECO:0000313" key="13">
    <source>
        <dbReference type="EMBL" id="MCH6268303.1"/>
    </source>
</evidence>
<dbReference type="SUPFAM" id="SSF48179">
    <property type="entry name" value="6-phosphogluconate dehydrogenase C-terminal domain-like"/>
    <property type="match status" value="1"/>
</dbReference>
<feature type="binding site" evidence="10">
    <location>
        <position position="36"/>
    </location>
    <ligand>
        <name>NAD(+)</name>
        <dbReference type="ChEBI" id="CHEBI:57540"/>
    </ligand>
</feature>
<dbReference type="PIRSF" id="PIRSF000124">
    <property type="entry name" value="UDPglc_GDPman_dh"/>
    <property type="match status" value="1"/>
</dbReference>
<reference evidence="12" key="1">
    <citation type="submission" date="2021-05" db="EMBL/GenBank/DDBJ databases">
        <title>Novel Bacillus species.</title>
        <authorList>
            <person name="Liu G."/>
        </authorList>
    </citation>
    <scope>NUCLEOTIDE SEQUENCE</scope>
    <source>
        <strain evidence="12 14">FJAT-50051</strain>
    </source>
</reference>
<feature type="binding site" evidence="9">
    <location>
        <begin position="251"/>
        <end position="255"/>
    </location>
    <ligand>
        <name>substrate</name>
    </ligand>
</feature>
<dbReference type="InterPro" id="IPR014027">
    <property type="entry name" value="UDP-Glc/GDP-Man_DH_C"/>
</dbReference>
<feature type="binding site" evidence="9">
    <location>
        <position position="322"/>
    </location>
    <ligand>
        <name>substrate</name>
    </ligand>
</feature>
<dbReference type="Gene3D" id="3.40.50.720">
    <property type="entry name" value="NAD(P)-binding Rossmann-like Domain"/>
    <property type="match status" value="2"/>
</dbReference>
<dbReference type="GO" id="GO:0051287">
    <property type="term" value="F:NAD binding"/>
    <property type="evidence" value="ECO:0007669"/>
    <property type="project" value="InterPro"/>
</dbReference>
<dbReference type="PANTHER" id="PTHR43750">
    <property type="entry name" value="UDP-GLUCOSE 6-DEHYDROGENASE TUAD"/>
    <property type="match status" value="1"/>
</dbReference>
<dbReference type="InterPro" id="IPR008927">
    <property type="entry name" value="6-PGluconate_DH-like_C_sf"/>
</dbReference>
<feature type="binding site" evidence="10">
    <location>
        <position position="123"/>
    </location>
    <ligand>
        <name>NAD(+)</name>
        <dbReference type="ChEBI" id="CHEBI:57540"/>
    </ligand>
</feature>
<evidence type="ECO:0000256" key="7">
    <source>
        <dbReference type="PIRNR" id="PIRNR000124"/>
    </source>
</evidence>
<dbReference type="PANTHER" id="PTHR43750:SF4">
    <property type="entry name" value="UDP-GLUCOSE 6-DEHYDROGENASE YWQF"/>
    <property type="match status" value="1"/>
</dbReference>
<evidence type="ECO:0000256" key="2">
    <source>
        <dbReference type="ARBA" id="ARBA00006601"/>
    </source>
</evidence>
<keyword evidence="5 7" id="KW-0520">NAD</keyword>
<comment type="catalytic activity">
    <reaction evidence="6 7">
        <text>UDP-alpha-D-glucose + 2 NAD(+) + H2O = UDP-alpha-D-glucuronate + 2 NADH + 3 H(+)</text>
        <dbReference type="Rhea" id="RHEA:23596"/>
        <dbReference type="ChEBI" id="CHEBI:15377"/>
        <dbReference type="ChEBI" id="CHEBI:15378"/>
        <dbReference type="ChEBI" id="CHEBI:57540"/>
        <dbReference type="ChEBI" id="CHEBI:57945"/>
        <dbReference type="ChEBI" id="CHEBI:58052"/>
        <dbReference type="ChEBI" id="CHEBI:58885"/>
        <dbReference type="EC" id="1.1.1.22"/>
    </reaction>
</comment>
<evidence type="ECO:0000256" key="6">
    <source>
        <dbReference type="ARBA" id="ARBA00047473"/>
    </source>
</evidence>